<dbReference type="Gene3D" id="1.10.10.60">
    <property type="entry name" value="Homeodomain-like"/>
    <property type="match status" value="1"/>
</dbReference>
<protein>
    <submittedName>
        <fullName evidence="2">Transposase</fullName>
    </submittedName>
</protein>
<dbReference type="Proteomes" id="UP000050326">
    <property type="component" value="Unassembled WGS sequence"/>
</dbReference>
<dbReference type="AlphaFoldDB" id="A0A0P8Z247"/>
<dbReference type="Pfam" id="PF01527">
    <property type="entry name" value="HTH_Tnp_1"/>
    <property type="match status" value="1"/>
</dbReference>
<dbReference type="GO" id="GO:0003677">
    <property type="term" value="F:DNA binding"/>
    <property type="evidence" value="ECO:0007669"/>
    <property type="project" value="InterPro"/>
</dbReference>
<dbReference type="GO" id="GO:0004803">
    <property type="term" value="F:transposase activity"/>
    <property type="evidence" value="ECO:0007669"/>
    <property type="project" value="InterPro"/>
</dbReference>
<dbReference type="PANTHER" id="PTHR33215:SF13">
    <property type="entry name" value="PROTEIN DISTAL ANTENNA"/>
    <property type="match status" value="1"/>
</dbReference>
<dbReference type="InterPro" id="IPR002514">
    <property type="entry name" value="Transposase_8"/>
</dbReference>
<sequence>MGKQYSSEFKLEAVKRAKKTGEPITKVAAELGVKPTTMQGWVNKYRKSPESPFPGSGNLSPDDEKLRKLEREVRELKEENEILKKAAAYFAKNLK</sequence>
<dbReference type="InterPro" id="IPR051839">
    <property type="entry name" value="RD_transcriptional_regulator"/>
</dbReference>
<gene>
    <name evidence="2" type="ORF">OXPF_01370</name>
</gene>
<dbReference type="SUPFAM" id="SSF46689">
    <property type="entry name" value="Homeodomain-like"/>
    <property type="match status" value="1"/>
</dbReference>
<evidence type="ECO:0000256" key="1">
    <source>
        <dbReference type="SAM" id="MobiDB-lite"/>
    </source>
</evidence>
<dbReference type="GO" id="GO:0006313">
    <property type="term" value="P:DNA transposition"/>
    <property type="evidence" value="ECO:0007669"/>
    <property type="project" value="InterPro"/>
</dbReference>
<dbReference type="PANTHER" id="PTHR33215">
    <property type="entry name" value="PROTEIN DISTAL ANTENNA"/>
    <property type="match status" value="1"/>
</dbReference>
<dbReference type="EMBL" id="LKET01000012">
    <property type="protein sequence ID" value="KPU46218.1"/>
    <property type="molecule type" value="Genomic_DNA"/>
</dbReference>
<keyword evidence="3" id="KW-1185">Reference proteome</keyword>
<organism evidence="2 3">
    <name type="scientific">Oxobacter pfennigii</name>
    <dbReference type="NCBI Taxonomy" id="36849"/>
    <lineage>
        <taxon>Bacteria</taxon>
        <taxon>Bacillati</taxon>
        <taxon>Bacillota</taxon>
        <taxon>Clostridia</taxon>
        <taxon>Eubacteriales</taxon>
        <taxon>Clostridiaceae</taxon>
        <taxon>Oxobacter</taxon>
    </lineage>
</organism>
<dbReference type="STRING" id="36849.OXPF_01370"/>
<evidence type="ECO:0000313" key="3">
    <source>
        <dbReference type="Proteomes" id="UP000050326"/>
    </source>
</evidence>
<reference evidence="2 3" key="1">
    <citation type="submission" date="2015-09" db="EMBL/GenBank/DDBJ databases">
        <title>Genome sequence of Oxobacter pfennigii DSM 3222.</title>
        <authorList>
            <person name="Poehlein A."/>
            <person name="Bengelsdorf F.R."/>
            <person name="Schiel-Bengelsdorf B."/>
            <person name="Duerre P."/>
            <person name="Daniel R."/>
        </authorList>
    </citation>
    <scope>NUCLEOTIDE SEQUENCE [LARGE SCALE GENOMIC DNA]</scope>
    <source>
        <strain evidence="2 3">DSM 3222</strain>
    </source>
</reference>
<feature type="region of interest" description="Disordered" evidence="1">
    <location>
        <begin position="44"/>
        <end position="65"/>
    </location>
</feature>
<proteinExistence type="predicted"/>
<evidence type="ECO:0000313" key="2">
    <source>
        <dbReference type="EMBL" id="KPU46218.1"/>
    </source>
</evidence>
<dbReference type="InterPro" id="IPR009057">
    <property type="entry name" value="Homeodomain-like_sf"/>
</dbReference>
<dbReference type="PATRIC" id="fig|36849.3.peg.152"/>
<name>A0A0P8Z247_9CLOT</name>
<comment type="caution">
    <text evidence="2">The sequence shown here is derived from an EMBL/GenBank/DDBJ whole genome shotgun (WGS) entry which is preliminary data.</text>
</comment>
<accession>A0A0P8Z247</accession>